<keyword evidence="2" id="KW-1185">Reference proteome</keyword>
<gene>
    <name evidence="1" type="ORF">L1049_020049</name>
</gene>
<reference evidence="1 2" key="1">
    <citation type="journal article" date="2024" name="Plant J.">
        <title>Genome sequences and population genomics reveal climatic adaptation and genomic divergence between two closely related sweetgum species.</title>
        <authorList>
            <person name="Xu W.Q."/>
            <person name="Ren C.Q."/>
            <person name="Zhang X.Y."/>
            <person name="Comes H.P."/>
            <person name="Liu X.H."/>
            <person name="Li Y.G."/>
            <person name="Kettle C.J."/>
            <person name="Jalonen R."/>
            <person name="Gaisberger H."/>
            <person name="Ma Y.Z."/>
            <person name="Qiu Y.X."/>
        </authorList>
    </citation>
    <scope>NUCLEOTIDE SEQUENCE [LARGE SCALE GENOMIC DNA]</scope>
    <source>
        <strain evidence="1">Hangzhou</strain>
    </source>
</reference>
<dbReference type="AlphaFoldDB" id="A0AAP0S982"/>
<organism evidence="1 2">
    <name type="scientific">Liquidambar formosana</name>
    <name type="common">Formosan gum</name>
    <dbReference type="NCBI Taxonomy" id="63359"/>
    <lineage>
        <taxon>Eukaryota</taxon>
        <taxon>Viridiplantae</taxon>
        <taxon>Streptophyta</taxon>
        <taxon>Embryophyta</taxon>
        <taxon>Tracheophyta</taxon>
        <taxon>Spermatophyta</taxon>
        <taxon>Magnoliopsida</taxon>
        <taxon>eudicotyledons</taxon>
        <taxon>Gunneridae</taxon>
        <taxon>Pentapetalae</taxon>
        <taxon>Saxifragales</taxon>
        <taxon>Altingiaceae</taxon>
        <taxon>Liquidambar</taxon>
    </lineage>
</organism>
<name>A0AAP0S982_LIQFO</name>
<protein>
    <submittedName>
        <fullName evidence="1">Uncharacterized protein</fullName>
    </submittedName>
</protein>
<evidence type="ECO:0000313" key="1">
    <source>
        <dbReference type="EMBL" id="KAK9292093.1"/>
    </source>
</evidence>
<sequence>MIRAGTDSKIGITLGDAAGRSVWVPNLESWGLMGPKHDSYERDNLDIFRGGTTDGTVTLLRSRPLGHTSSVARLSSTLNSGLPPMLHPFS</sequence>
<dbReference type="Proteomes" id="UP001415857">
    <property type="component" value="Unassembled WGS sequence"/>
</dbReference>
<proteinExistence type="predicted"/>
<comment type="caution">
    <text evidence="1">The sequence shown here is derived from an EMBL/GenBank/DDBJ whole genome shotgun (WGS) entry which is preliminary data.</text>
</comment>
<dbReference type="EMBL" id="JBBPBK010000001">
    <property type="protein sequence ID" value="KAK9292093.1"/>
    <property type="molecule type" value="Genomic_DNA"/>
</dbReference>
<evidence type="ECO:0000313" key="2">
    <source>
        <dbReference type="Proteomes" id="UP001415857"/>
    </source>
</evidence>
<accession>A0AAP0S982</accession>